<dbReference type="RefSeq" id="WP_281763357.1">
    <property type="nucleotide sequence ID" value="NZ_BRVO01000001.1"/>
</dbReference>
<gene>
    <name evidence="4" type="ORF">Y10_00560</name>
</gene>
<dbReference type="InterPro" id="IPR011123">
    <property type="entry name" value="Y_Y_Y"/>
</dbReference>
<protein>
    <recommendedName>
        <fullName evidence="3">HTH luxR-type domain-containing protein</fullName>
    </recommendedName>
</protein>
<evidence type="ECO:0000256" key="1">
    <source>
        <dbReference type="ARBA" id="ARBA00022553"/>
    </source>
</evidence>
<dbReference type="Pfam" id="PF07494">
    <property type="entry name" value="Reg_prop"/>
    <property type="match status" value="1"/>
</dbReference>
<dbReference type="InterPro" id="IPR036388">
    <property type="entry name" value="WH-like_DNA-bd_sf"/>
</dbReference>
<dbReference type="InterPro" id="IPR000792">
    <property type="entry name" value="Tscrpt_reg_LuxR_C"/>
</dbReference>
<dbReference type="SUPFAM" id="SSF46894">
    <property type="entry name" value="C-terminal effector domain of the bipartite response regulators"/>
    <property type="match status" value="1"/>
</dbReference>
<accession>A0ABQ5MEB2</accession>
<dbReference type="InterPro" id="IPR011110">
    <property type="entry name" value="Reg_prop"/>
</dbReference>
<feature type="transmembrane region" description="Helical" evidence="2">
    <location>
        <begin position="732"/>
        <end position="750"/>
    </location>
</feature>
<reference evidence="4" key="1">
    <citation type="submission" date="2022-07" db="EMBL/GenBank/DDBJ databases">
        <title>Taxonomy of Novel Oxalotrophic and Methylotrophic Bacteria.</title>
        <authorList>
            <person name="Sahin N."/>
            <person name="Tani A."/>
        </authorList>
    </citation>
    <scope>NUCLEOTIDE SEQUENCE</scope>
    <source>
        <strain evidence="4">Y10</strain>
    </source>
</reference>
<proteinExistence type="predicted"/>
<keyword evidence="2" id="KW-1133">Transmembrane helix</keyword>
<dbReference type="InterPro" id="IPR013783">
    <property type="entry name" value="Ig-like_fold"/>
</dbReference>
<evidence type="ECO:0000259" key="3">
    <source>
        <dbReference type="SMART" id="SM00421"/>
    </source>
</evidence>
<feature type="domain" description="HTH luxR-type" evidence="3">
    <location>
        <begin position="868"/>
        <end position="925"/>
    </location>
</feature>
<dbReference type="PANTHER" id="PTHR43547">
    <property type="entry name" value="TWO-COMPONENT HISTIDINE KINASE"/>
    <property type="match status" value="1"/>
</dbReference>
<sequence length="928" mass="107024">MKIISIKVVFLFFLTYNLFAQELPPIIKFETEDYQAGNQNWMISQNNQEFMYVANHMGLLEYDGASWKLYDSPNETIIRSVKVVGSRVYTGCYMEFGYWEKTKDGRLVYTSLSDTIKDRVLDDEQIWNIINYRDWIIFQSLDQLFIYDVTNGSFTVHSPKGGLTKVFNIGASVYYQTMGRGIYEIVNGNDVLVSDNEVVKETKVVNLLKSDKGLVVHTQLSGLFYLKEGELVPFEVQIPPNNIYNSIQLSNGDYALGTVSDGVYIIEPSGKIKLHINQENGLTNNTVLSLFEDIDHNLWVGLDNGVNCINLGSKVESYEDDSGMLGTIYASVLHQDKLYLGTNQGLFYKPYDENIPFKLISNTKGQVWSLFVYNNQLFCGHDSGTFLVDDTTATRIFSESGTWKFETITEKPDILLQGNYAGISVLKNVNGTWQLRNWIEGFNYSTRYLEKLDNTLYVSHEYKGVFKVEVNDSITKALKVEMLEEPKKGKNISITKYQNQIWFASKEGVYSLASNEGRFKQNQTLSDIMLNDGYTSGKLIVDKQNRLWFFTKNHINYFTHSKFDNSLVHQAIPIPYTLANTMWGYENISFIEANKYLIGSVNGYYLIDPEEKPSDTYRVYLDGIQNYKLNDTVRFLNLQDVAKLNYKQNNVMFSYTIPQYLKYANAEYQYILEGFNTVWSEYSLETQATFKNLPPGDYVFKVRGKVGDRNTENVEVYQFTILKPWFATNTAIIIYLVILLIAGFVINMLYKNYYEKQRLKLIEENQREIEIHQLEASQQLMKTKTEMLEKDIESKNRELAASTLNLIKKNEVLASIKSDLKKLDSTQNVKSVISTINANINEEDTWNLFSEAFNNADKDFLKKIKDIHPSLTPNDLRLCAYLRLNLTSKEIAPLLNISVRSVEIKRYRLRKKMDLAHEQGLIEYILSI</sequence>
<keyword evidence="2" id="KW-0812">Transmembrane</keyword>
<dbReference type="EMBL" id="BRVO01000001">
    <property type="protein sequence ID" value="GLB47688.1"/>
    <property type="molecule type" value="Genomic_DNA"/>
</dbReference>
<dbReference type="PANTHER" id="PTHR43547:SF2">
    <property type="entry name" value="HYBRID SIGNAL TRANSDUCTION HISTIDINE KINASE C"/>
    <property type="match status" value="1"/>
</dbReference>
<keyword evidence="1" id="KW-0597">Phosphoprotein</keyword>
<dbReference type="InterPro" id="IPR016032">
    <property type="entry name" value="Sig_transdc_resp-reg_C-effctor"/>
</dbReference>
<evidence type="ECO:0000256" key="2">
    <source>
        <dbReference type="SAM" id="Phobius"/>
    </source>
</evidence>
<dbReference type="SMART" id="SM00421">
    <property type="entry name" value="HTH_LUXR"/>
    <property type="match status" value="1"/>
</dbReference>
<dbReference type="Gene3D" id="1.10.10.10">
    <property type="entry name" value="Winged helix-like DNA-binding domain superfamily/Winged helix DNA-binding domain"/>
    <property type="match status" value="1"/>
</dbReference>
<comment type="caution">
    <text evidence="4">The sequence shown here is derived from an EMBL/GenBank/DDBJ whole genome shotgun (WGS) entry which is preliminary data.</text>
</comment>
<evidence type="ECO:0000313" key="5">
    <source>
        <dbReference type="Proteomes" id="UP001143543"/>
    </source>
</evidence>
<dbReference type="InterPro" id="IPR015943">
    <property type="entry name" value="WD40/YVTN_repeat-like_dom_sf"/>
</dbReference>
<evidence type="ECO:0000313" key="4">
    <source>
        <dbReference type="EMBL" id="GLB47688.1"/>
    </source>
</evidence>
<dbReference type="Gene3D" id="2.130.10.10">
    <property type="entry name" value="YVTN repeat-like/Quinoprotein amine dehydrogenase"/>
    <property type="match status" value="2"/>
</dbReference>
<keyword evidence="5" id="KW-1185">Reference proteome</keyword>
<organism evidence="4 5">
    <name type="scientific">Neptunitalea lumnitzerae</name>
    <dbReference type="NCBI Taxonomy" id="2965509"/>
    <lineage>
        <taxon>Bacteria</taxon>
        <taxon>Pseudomonadati</taxon>
        <taxon>Bacteroidota</taxon>
        <taxon>Flavobacteriia</taxon>
        <taxon>Flavobacteriales</taxon>
        <taxon>Flavobacteriaceae</taxon>
        <taxon>Neptunitalea</taxon>
    </lineage>
</organism>
<dbReference type="Pfam" id="PF07495">
    <property type="entry name" value="Y_Y_Y"/>
    <property type="match status" value="1"/>
</dbReference>
<keyword evidence="2" id="KW-0472">Membrane</keyword>
<dbReference type="Proteomes" id="UP001143543">
    <property type="component" value="Unassembled WGS sequence"/>
</dbReference>
<name>A0ABQ5MEB2_9FLAO</name>
<dbReference type="Gene3D" id="2.60.40.10">
    <property type="entry name" value="Immunoglobulins"/>
    <property type="match status" value="1"/>
</dbReference>